<evidence type="ECO:0000256" key="3">
    <source>
        <dbReference type="ARBA" id="ARBA00013194"/>
    </source>
</evidence>
<dbReference type="STRING" id="278856.A0A212EZX0"/>
<evidence type="ECO:0000256" key="6">
    <source>
        <dbReference type="ARBA" id="ARBA00023235"/>
    </source>
</evidence>
<dbReference type="InterPro" id="IPR037218">
    <property type="entry name" value="PTPA_sf"/>
</dbReference>
<dbReference type="SUPFAM" id="SSF140984">
    <property type="entry name" value="PTPA-like"/>
    <property type="match status" value="1"/>
</dbReference>
<comment type="subcellular location">
    <subcellularLocation>
        <location evidence="2">Cytoplasm</location>
    </subcellularLocation>
</comment>
<dbReference type="GO" id="GO:0005737">
    <property type="term" value="C:cytoplasm"/>
    <property type="evidence" value="ECO:0007669"/>
    <property type="project" value="UniProtKB-SubCell"/>
</dbReference>
<dbReference type="EMBL" id="AGBW02011215">
    <property type="protein sequence ID" value="OWR47033.1"/>
    <property type="molecule type" value="Genomic_DNA"/>
</dbReference>
<evidence type="ECO:0000256" key="4">
    <source>
        <dbReference type="ARBA" id="ARBA00022490"/>
    </source>
</evidence>
<keyword evidence="4" id="KW-0963">Cytoplasm</keyword>
<dbReference type="GO" id="GO:0019211">
    <property type="term" value="F:phosphatase activator activity"/>
    <property type="evidence" value="ECO:0007669"/>
    <property type="project" value="InterPro"/>
</dbReference>
<evidence type="ECO:0000256" key="7">
    <source>
        <dbReference type="ARBA" id="ARBA00044786"/>
    </source>
</evidence>
<evidence type="ECO:0000256" key="2">
    <source>
        <dbReference type="ARBA" id="ARBA00004496"/>
    </source>
</evidence>
<dbReference type="GO" id="GO:0003755">
    <property type="term" value="F:peptidyl-prolyl cis-trans isomerase activity"/>
    <property type="evidence" value="ECO:0007669"/>
    <property type="project" value="UniProtKB-KW"/>
</dbReference>
<keyword evidence="10" id="KW-1185">Reference proteome</keyword>
<reference evidence="9 10" key="1">
    <citation type="journal article" date="2011" name="Cell">
        <title>The monarch butterfly genome yields insights into long-distance migration.</title>
        <authorList>
            <person name="Zhan S."/>
            <person name="Merlin C."/>
            <person name="Boore J.L."/>
            <person name="Reppert S.M."/>
        </authorList>
    </citation>
    <scope>NUCLEOTIDE SEQUENCE [LARGE SCALE GENOMIC DNA]</scope>
    <source>
        <strain evidence="9">F-2</strain>
    </source>
</reference>
<evidence type="ECO:0000313" key="10">
    <source>
        <dbReference type="Proteomes" id="UP000007151"/>
    </source>
</evidence>
<protein>
    <recommendedName>
        <fullName evidence="7">Serine/threonine-protein phosphatase 2A activator</fullName>
        <ecNumber evidence="3">5.2.1.8</ecNumber>
    </recommendedName>
    <alternativeName>
        <fullName evidence="8">Phosphotyrosyl phosphatase activator</fullName>
    </alternativeName>
</protein>
<dbReference type="Pfam" id="PF03095">
    <property type="entry name" value="PTPA"/>
    <property type="match status" value="1"/>
</dbReference>
<sequence length="31" mass="3707">MYKKEVLAKFPVIQHVLFGSLLPIRRFPIQH</sequence>
<name>A0A212EZX0_DANPL</name>
<dbReference type="EC" id="5.2.1.8" evidence="3"/>
<dbReference type="AlphaFoldDB" id="A0A212EZX0"/>
<organism evidence="9 10">
    <name type="scientific">Danaus plexippus plexippus</name>
    <dbReference type="NCBI Taxonomy" id="278856"/>
    <lineage>
        <taxon>Eukaryota</taxon>
        <taxon>Metazoa</taxon>
        <taxon>Ecdysozoa</taxon>
        <taxon>Arthropoda</taxon>
        <taxon>Hexapoda</taxon>
        <taxon>Insecta</taxon>
        <taxon>Pterygota</taxon>
        <taxon>Neoptera</taxon>
        <taxon>Endopterygota</taxon>
        <taxon>Lepidoptera</taxon>
        <taxon>Glossata</taxon>
        <taxon>Ditrysia</taxon>
        <taxon>Papilionoidea</taxon>
        <taxon>Nymphalidae</taxon>
        <taxon>Danainae</taxon>
        <taxon>Danaini</taxon>
        <taxon>Danaina</taxon>
        <taxon>Danaus</taxon>
        <taxon>Danaus</taxon>
    </lineage>
</organism>
<evidence type="ECO:0000256" key="1">
    <source>
        <dbReference type="ARBA" id="ARBA00000971"/>
    </source>
</evidence>
<proteinExistence type="predicted"/>
<dbReference type="InterPro" id="IPR004327">
    <property type="entry name" value="Phstyr_phstse_ac"/>
</dbReference>
<evidence type="ECO:0000313" key="9">
    <source>
        <dbReference type="EMBL" id="OWR47033.1"/>
    </source>
</evidence>
<comment type="catalytic activity">
    <reaction evidence="1">
        <text>[protein]-peptidylproline (omega=180) = [protein]-peptidylproline (omega=0)</text>
        <dbReference type="Rhea" id="RHEA:16237"/>
        <dbReference type="Rhea" id="RHEA-COMP:10747"/>
        <dbReference type="Rhea" id="RHEA-COMP:10748"/>
        <dbReference type="ChEBI" id="CHEBI:83833"/>
        <dbReference type="ChEBI" id="CHEBI:83834"/>
        <dbReference type="EC" id="5.2.1.8"/>
    </reaction>
</comment>
<keyword evidence="5" id="KW-0697">Rotamase</keyword>
<comment type="caution">
    <text evidence="9">The sequence shown here is derived from an EMBL/GenBank/DDBJ whole genome shotgun (WGS) entry which is preliminary data.</text>
</comment>
<dbReference type="KEGG" id="dpl:KGM_208729"/>
<dbReference type="eggNOG" id="KOG2867">
    <property type="taxonomic scope" value="Eukaryota"/>
</dbReference>
<evidence type="ECO:0000256" key="8">
    <source>
        <dbReference type="ARBA" id="ARBA00044820"/>
    </source>
</evidence>
<keyword evidence="6" id="KW-0413">Isomerase</keyword>
<dbReference type="InParanoid" id="A0A212EZX0"/>
<gene>
    <name evidence="9" type="ORF">KGM_208729</name>
</gene>
<evidence type="ECO:0000256" key="5">
    <source>
        <dbReference type="ARBA" id="ARBA00023110"/>
    </source>
</evidence>
<accession>A0A212EZX0</accession>
<dbReference type="Proteomes" id="UP000007151">
    <property type="component" value="Unassembled WGS sequence"/>
</dbReference>
<dbReference type="InterPro" id="IPR043170">
    <property type="entry name" value="PTPA_C_lid"/>
</dbReference>
<dbReference type="Gene3D" id="1.20.120.1150">
    <property type="match status" value="1"/>
</dbReference>